<dbReference type="PROSITE" id="PS51664">
    <property type="entry name" value="YCAO"/>
    <property type="match status" value="1"/>
</dbReference>
<accession>A0A1M4E3F3</accession>
<proteinExistence type="predicted"/>
<sequence>MPLTEAGRRSVAALAALGLRAQLVDLGGGRDPAAWWCGLLPQPGPAPAASGIADGSAWTPAACGLTDRAASAPVACGMGKGARDEARLGALFEAIEHHLTGPAGFDPDEVEPAVPAALATGPLRAEACAPLLTTMPGRRMACRRYHALLGADDALVPLFLSAPWYLEAGAAPLRERAGDDSDYTDLMRYSCNSGSAVGLTTAEAVLHALNEAIERDALSLLLVRAFLCGHRCRPAIVDPETLPPDAARAYAVAAELTESPVHLLDITSDLGVPTMLAYTAPTPHHPHRRGTGTSLSPAHAAWRALTELVQTTLGEELGGARGDPAALDAHPALAACGRFELTAALRRARVVPFPGAGPVLGPPGAQLRAVAARLAVRGFRVYVRAPRALPGGVVAVHVMVPGLERFMLVTDGNLVVPGPRGREAAFQSRGGVSGSLPRDWHSAG</sequence>
<feature type="domain" description="YcaO" evidence="2">
    <location>
        <begin position="77"/>
        <end position="444"/>
    </location>
</feature>
<dbReference type="PANTHER" id="PTHR37809">
    <property type="entry name" value="RIBOSOMAL PROTEIN S12 METHYLTHIOTRANSFERASE ACCESSORY FACTOR YCAO"/>
    <property type="match status" value="1"/>
</dbReference>
<gene>
    <name evidence="3" type="ORF">BN4615_P2826</name>
</gene>
<dbReference type="EMBL" id="LT559118">
    <property type="protein sequence ID" value="SBO93312.1"/>
    <property type="molecule type" value="Genomic_DNA"/>
</dbReference>
<name>A0A1M4E3F3_9ACTN</name>
<feature type="region of interest" description="Disordered" evidence="1">
    <location>
        <begin position="425"/>
        <end position="444"/>
    </location>
</feature>
<evidence type="ECO:0000313" key="3">
    <source>
        <dbReference type="EMBL" id="SBO93312.1"/>
    </source>
</evidence>
<reference evidence="3" key="1">
    <citation type="submission" date="2016-04" db="EMBL/GenBank/DDBJ databases">
        <authorList>
            <person name="Evans L.H."/>
            <person name="Alamgir A."/>
            <person name="Owens N."/>
            <person name="Weber N.D."/>
            <person name="Virtaneva K."/>
            <person name="Barbian K."/>
            <person name="Babar A."/>
            <person name="Rosenke K."/>
        </authorList>
    </citation>
    <scope>NUCLEOTIDE SEQUENCE</scope>
    <source>
        <strain evidence="3">Nono1</strain>
    </source>
</reference>
<dbReference type="InterPro" id="IPR003776">
    <property type="entry name" value="YcaO-like_dom"/>
</dbReference>
<protein>
    <submittedName>
        <fullName evidence="3">Streptolysin S biosynthesis protein D (SagD)</fullName>
    </submittedName>
</protein>
<evidence type="ECO:0000256" key="1">
    <source>
        <dbReference type="SAM" id="MobiDB-lite"/>
    </source>
</evidence>
<dbReference type="Gene3D" id="3.30.1330.230">
    <property type="match status" value="1"/>
</dbReference>
<organism evidence="3">
    <name type="scientific">Nonomuraea gerenzanensis</name>
    <dbReference type="NCBI Taxonomy" id="93944"/>
    <lineage>
        <taxon>Bacteria</taxon>
        <taxon>Bacillati</taxon>
        <taxon>Actinomycetota</taxon>
        <taxon>Actinomycetes</taxon>
        <taxon>Streptosporangiales</taxon>
        <taxon>Streptosporangiaceae</taxon>
        <taxon>Nonomuraea</taxon>
    </lineage>
</organism>
<dbReference type="AlphaFoldDB" id="A0A1M4E3F3"/>
<dbReference type="PANTHER" id="PTHR37809:SF1">
    <property type="entry name" value="RIBOSOMAL PROTEIN S12 METHYLTHIOTRANSFERASE ACCESSORY FACTOR YCAO"/>
    <property type="match status" value="1"/>
</dbReference>
<dbReference type="Pfam" id="PF02624">
    <property type="entry name" value="YcaO"/>
    <property type="match status" value="1"/>
</dbReference>
<evidence type="ECO:0000259" key="2">
    <source>
        <dbReference type="PROSITE" id="PS51664"/>
    </source>
</evidence>